<name>A0A292PVZ0_9PEZI</name>
<feature type="region of interest" description="Disordered" evidence="1">
    <location>
        <begin position="173"/>
        <end position="222"/>
    </location>
</feature>
<protein>
    <recommendedName>
        <fullName evidence="4">Fungal N-terminal domain-containing protein</fullName>
    </recommendedName>
</protein>
<feature type="compositionally biased region" description="Polar residues" evidence="1">
    <location>
        <begin position="177"/>
        <end position="200"/>
    </location>
</feature>
<gene>
    <name evidence="2" type="ORF">GSTUAT00004217001</name>
</gene>
<dbReference type="PANTHER" id="PTHR38886">
    <property type="entry name" value="SESA DOMAIN-CONTAINING PROTEIN"/>
    <property type="match status" value="1"/>
</dbReference>
<evidence type="ECO:0000313" key="2">
    <source>
        <dbReference type="EMBL" id="CUS11762.1"/>
    </source>
</evidence>
<accession>A0A292PVZ0</accession>
<dbReference type="PANTHER" id="PTHR38886:SF1">
    <property type="entry name" value="NACHT-NTPASE AND P-LOOP NTPASES N-TERMINAL DOMAIN-CONTAINING PROTEIN"/>
    <property type="match status" value="1"/>
</dbReference>
<dbReference type="Proteomes" id="UP001412239">
    <property type="component" value="Unassembled WGS sequence"/>
</dbReference>
<evidence type="ECO:0000313" key="3">
    <source>
        <dbReference type="Proteomes" id="UP001412239"/>
    </source>
</evidence>
<organism evidence="2 3">
    <name type="scientific">Tuber aestivum</name>
    <name type="common">summer truffle</name>
    <dbReference type="NCBI Taxonomy" id="59557"/>
    <lineage>
        <taxon>Eukaryota</taxon>
        <taxon>Fungi</taxon>
        <taxon>Dikarya</taxon>
        <taxon>Ascomycota</taxon>
        <taxon>Pezizomycotina</taxon>
        <taxon>Pezizomycetes</taxon>
        <taxon>Pezizales</taxon>
        <taxon>Tuberaceae</taxon>
        <taxon>Tuber</taxon>
    </lineage>
</organism>
<dbReference type="AlphaFoldDB" id="A0A292PVZ0"/>
<dbReference type="EMBL" id="LN891013">
    <property type="protein sequence ID" value="CUS11762.1"/>
    <property type="molecule type" value="Genomic_DNA"/>
</dbReference>
<feature type="compositionally biased region" description="Polar residues" evidence="1">
    <location>
        <begin position="212"/>
        <end position="222"/>
    </location>
</feature>
<keyword evidence="3" id="KW-1185">Reference proteome</keyword>
<evidence type="ECO:0000256" key="1">
    <source>
        <dbReference type="SAM" id="MobiDB-lite"/>
    </source>
</evidence>
<proteinExistence type="predicted"/>
<evidence type="ECO:0008006" key="4">
    <source>
        <dbReference type="Google" id="ProtNLM"/>
    </source>
</evidence>
<reference evidence="2" key="1">
    <citation type="submission" date="2015-10" db="EMBL/GenBank/DDBJ databases">
        <authorList>
            <person name="Regsiter A."/>
            <person name="william w."/>
        </authorList>
    </citation>
    <scope>NUCLEOTIDE SEQUENCE</scope>
    <source>
        <strain evidence="2">Montdore</strain>
    </source>
</reference>
<sequence>MSFGISMGDFIAGAKLAWDLYHKCFLVAKDAPNEFLELMRELSSLRGVLKCIEDEISTRRIDEPRQLAIKRTMDGTTHTLRRLESLVLKYRKLGFSDGLHFWKRIGWVREQRDIEGFRVRIMIYACTLNLCVSSVGESTISTIERDFKQALQQQSLSNLDSVLPLGFVENSRRESQASRFTDQSSLSQREGNESPTTSPPASEYLGPPASVRPTSPMGSVNSTATDLIDFSMDMDPDSSSASVLDVLARASDLLSNCSERGSVLRPPVTLDWDPPSLGNLVSDAAHKRFLTNAGRATGDRRIPVEDLLRTGTWWVLKSRNTARLQDNSIPNASTASSIDPNSGLYQAYFDLMKASWLLYNYLLSDPDNTVNMSDEDIKSFTTLQDAVDEDFENFRRIGLSSDDIEDMKLNDKIWEAKQPREVASDERERNPLLDPGSFVNAELGNKRVRMKTRDARYMLILWTKDGQSELKITLCNQSGTLRISRDITLEDIRPFRRVNEGSNVPPAVDIEFPEMETTIHFLHISGKLCTVGDGAPFTRKAMLGVRSRNSRQIFERQEVRHYFRTFVGIPTRFFDAVQERNPTSGNETEIYRRYHPYSFHQDLLLTFLIVSDLHHLELLHPNTNRPITPGKAFHSVDLRVYETAGEEGWMTTRRLVLSSSASAAQPWCKSYFLPLSGVRMRSDGPQKLTVRWSDCGHRVSASNGAFNEVVSYVYDEEKPNICLGLGFGSVDDANCFEEVVSKLSLREKYRWDSTQECRYIYSIRNTANGAERFKGLLIRHRGSEWRYSEAFYLPRDLDFELKNNGPRLRLLKAYYANYISDHVERLYDLEPGKQPKFSHCEKKVDSVNLCFGSIDDAQSLLRHITDRWELTFARQIARVSHKPTNQKSFFRVAGSSGFGPADLSLWKKGNVHRLVIRRCPPHSSSAELYLTALLHKDFDHDSEKLVVQKNVEIARGVLLDIATMEAVGGKKGGGAAGGGGGGWVKASQTLTIEFGTVRERELLAEALEPSLL</sequence>